<accession>A0AC34EZD2</accession>
<evidence type="ECO:0000313" key="1">
    <source>
        <dbReference type="Proteomes" id="UP000887579"/>
    </source>
</evidence>
<proteinExistence type="predicted"/>
<name>A0AC34EZD2_9BILA</name>
<organism evidence="1 2">
    <name type="scientific">Panagrolaimus sp. ES5</name>
    <dbReference type="NCBI Taxonomy" id="591445"/>
    <lineage>
        <taxon>Eukaryota</taxon>
        <taxon>Metazoa</taxon>
        <taxon>Ecdysozoa</taxon>
        <taxon>Nematoda</taxon>
        <taxon>Chromadorea</taxon>
        <taxon>Rhabditida</taxon>
        <taxon>Tylenchina</taxon>
        <taxon>Panagrolaimomorpha</taxon>
        <taxon>Panagrolaimoidea</taxon>
        <taxon>Panagrolaimidae</taxon>
        <taxon>Panagrolaimus</taxon>
    </lineage>
</organism>
<protein>
    <submittedName>
        <fullName evidence="2">Arrestin-like N-terminal domain-containing protein</fullName>
    </submittedName>
</protein>
<reference evidence="2" key="1">
    <citation type="submission" date="2022-11" db="UniProtKB">
        <authorList>
            <consortium name="WormBaseParasite"/>
        </authorList>
    </citation>
    <scope>IDENTIFICATION</scope>
</reference>
<sequence>MLNFYVVFNSKVNVFFPNTEAIATVILQTDTFIKARKIDIKIIGRAKTEWHEYEYQNDYDGCNRTEFIPYGAEMLYLNSYAVLWASMDGTNMLPPGNYQFPFKFVIPANSPPNMSGEYGNVRYFVKANIDIPWAIDESRYMGFSVCPLIDLNLNGQLALPVVTGSTEMETKCCSCTSYPLTITVNLPKTGYVPGETVAVRVDLNNTTTSIVTSIELGITSSMVFTGHCEATIYMDIHGFDNKL</sequence>
<evidence type="ECO:0000313" key="2">
    <source>
        <dbReference type="WBParaSite" id="ES5_v2.g10082.t1"/>
    </source>
</evidence>
<dbReference type="WBParaSite" id="ES5_v2.g10082.t1">
    <property type="protein sequence ID" value="ES5_v2.g10082.t1"/>
    <property type="gene ID" value="ES5_v2.g10082"/>
</dbReference>
<dbReference type="Proteomes" id="UP000887579">
    <property type="component" value="Unplaced"/>
</dbReference>